<dbReference type="InterPro" id="IPR045086">
    <property type="entry name" value="OBG_GTPase"/>
</dbReference>
<keyword evidence="4 7" id="KW-0378">Hydrolase</keyword>
<evidence type="ECO:0000256" key="4">
    <source>
        <dbReference type="ARBA" id="ARBA00022801"/>
    </source>
</evidence>
<dbReference type="GO" id="GO:0000287">
    <property type="term" value="F:magnesium ion binding"/>
    <property type="evidence" value="ECO:0007669"/>
    <property type="project" value="InterPro"/>
</dbReference>
<accession>A0A419DAL3</accession>
<dbReference type="Gene3D" id="2.70.210.12">
    <property type="entry name" value="GTP1/OBG domain"/>
    <property type="match status" value="1"/>
</dbReference>
<evidence type="ECO:0000313" key="10">
    <source>
        <dbReference type="EMBL" id="RJO60147.1"/>
    </source>
</evidence>
<dbReference type="Proteomes" id="UP000285655">
    <property type="component" value="Unassembled WGS sequence"/>
</dbReference>
<dbReference type="Gene3D" id="3.40.50.300">
    <property type="entry name" value="P-loop containing nucleotide triphosphate hydrolases"/>
    <property type="match status" value="1"/>
</dbReference>
<sequence length="336" mass="36359">MQFIDQVKVIIKAGDGGRGCVGFRREKYVPKGGPSGGDGGRGGHIIFQATSAINTLLDIKYQQLYSAEKGQHGMGSNMHGRNGKDLIIPVPLGTLIRDFETNAVLCDLTEENQEFLAAKGGRGGLGNAHFKSATRQAPRFAQPGEPGEELTLTLELKLLADVGLIGLPNAGKSTLISALSSARPKIADYPFTTLVPNLGVVKYAEYKSFVIADIPGLIEGAHTGTGLGFQFLRHVERTSVLLHLVDISEMAEGDPSDNLEKINKELELFSPELIKKPQAVAGTKLDIKGNGKRLDTLAQYCNDKQYDFFPICAVTGKGLKDLLQYLARTVEDHKNR</sequence>
<comment type="cofactor">
    <cofactor evidence="7">
        <name>Mg(2+)</name>
        <dbReference type="ChEBI" id="CHEBI:18420"/>
    </cofactor>
</comment>
<dbReference type="GO" id="GO:0005737">
    <property type="term" value="C:cytoplasm"/>
    <property type="evidence" value="ECO:0007669"/>
    <property type="project" value="UniProtKB-SubCell"/>
</dbReference>
<proteinExistence type="inferred from homology"/>
<dbReference type="AlphaFoldDB" id="A0A419DAL3"/>
<dbReference type="GO" id="GO:0042254">
    <property type="term" value="P:ribosome biogenesis"/>
    <property type="evidence" value="ECO:0007669"/>
    <property type="project" value="UniProtKB-UniRule"/>
</dbReference>
<evidence type="ECO:0000313" key="11">
    <source>
        <dbReference type="Proteomes" id="UP000285655"/>
    </source>
</evidence>
<comment type="similarity">
    <text evidence="1 7">Belongs to the TRAFAC class OBG-HflX-like GTPase superfamily. OBG GTPase family.</text>
</comment>
<evidence type="ECO:0000259" key="9">
    <source>
        <dbReference type="PROSITE" id="PS51883"/>
    </source>
</evidence>
<dbReference type="SUPFAM" id="SSF52540">
    <property type="entry name" value="P-loop containing nucleoside triphosphate hydrolases"/>
    <property type="match status" value="1"/>
</dbReference>
<dbReference type="PROSITE" id="PS51883">
    <property type="entry name" value="OBG"/>
    <property type="match status" value="1"/>
</dbReference>
<feature type="domain" description="Obg" evidence="9">
    <location>
        <begin position="1"/>
        <end position="159"/>
    </location>
</feature>
<keyword evidence="3 7" id="KW-0547">Nucleotide-binding</keyword>
<dbReference type="NCBIfam" id="NF008955">
    <property type="entry name" value="PRK12297.1"/>
    <property type="match status" value="1"/>
</dbReference>
<feature type="binding site" evidence="7">
    <location>
        <begin position="213"/>
        <end position="216"/>
    </location>
    <ligand>
        <name>GTP</name>
        <dbReference type="ChEBI" id="CHEBI:37565"/>
    </ligand>
</feature>
<feature type="binding site" evidence="7">
    <location>
        <begin position="191"/>
        <end position="195"/>
    </location>
    <ligand>
        <name>GTP</name>
        <dbReference type="ChEBI" id="CHEBI:37565"/>
    </ligand>
</feature>
<evidence type="ECO:0000256" key="5">
    <source>
        <dbReference type="ARBA" id="ARBA00022842"/>
    </source>
</evidence>
<comment type="function">
    <text evidence="7">An essential GTPase which binds GTP, GDP and possibly (p)ppGpp with moderate affinity, with high nucleotide exchange rates and a fairly low GTP hydrolysis rate. Plays a role in control of the cell cycle, stress response, ribosome biogenesis and in those bacteria that undergo differentiation, in morphogenesis control.</text>
</comment>
<dbReference type="HAMAP" id="MF_01454">
    <property type="entry name" value="GTPase_Obg"/>
    <property type="match status" value="1"/>
</dbReference>
<feature type="domain" description="OBG-type G" evidence="8">
    <location>
        <begin position="160"/>
        <end position="331"/>
    </location>
</feature>
<dbReference type="InterPro" id="IPR036726">
    <property type="entry name" value="GTP1_OBG_dom_sf"/>
</dbReference>
<feature type="binding site" evidence="7">
    <location>
        <position position="193"/>
    </location>
    <ligand>
        <name>Mg(2+)</name>
        <dbReference type="ChEBI" id="CHEBI:18420"/>
    </ligand>
</feature>
<comment type="caution">
    <text evidence="10">The sequence shown here is derived from an EMBL/GenBank/DDBJ whole genome shotgun (WGS) entry which is preliminary data.</text>
</comment>
<gene>
    <name evidence="10" type="primary">obgE</name>
    <name evidence="7" type="synonym">obg</name>
    <name evidence="10" type="ORF">C4544_06015</name>
</gene>
<comment type="subunit">
    <text evidence="7">Monomer.</text>
</comment>
<feature type="binding site" evidence="7">
    <location>
        <begin position="312"/>
        <end position="314"/>
    </location>
    <ligand>
        <name>GTP</name>
        <dbReference type="ChEBI" id="CHEBI:37565"/>
    </ligand>
</feature>
<evidence type="ECO:0000256" key="2">
    <source>
        <dbReference type="ARBA" id="ARBA00022490"/>
    </source>
</evidence>
<keyword evidence="2 7" id="KW-0963">Cytoplasm</keyword>
<feature type="binding site" evidence="7">
    <location>
        <position position="173"/>
    </location>
    <ligand>
        <name>Mg(2+)</name>
        <dbReference type="ChEBI" id="CHEBI:18420"/>
    </ligand>
</feature>
<dbReference type="InterPro" id="IPR006074">
    <property type="entry name" value="GTP1-OBG_CS"/>
</dbReference>
<dbReference type="PROSITE" id="PS51710">
    <property type="entry name" value="G_OBG"/>
    <property type="match status" value="1"/>
</dbReference>
<keyword evidence="5 7" id="KW-0460">Magnesium</keyword>
<dbReference type="PANTHER" id="PTHR11702:SF31">
    <property type="entry name" value="MITOCHONDRIAL RIBOSOME-ASSOCIATED GTPASE 2"/>
    <property type="match status" value="1"/>
</dbReference>
<dbReference type="EC" id="3.6.5.-" evidence="7"/>
<dbReference type="InterPro" id="IPR031167">
    <property type="entry name" value="G_OBG"/>
</dbReference>
<dbReference type="EMBL" id="QZJW01000053">
    <property type="protein sequence ID" value="RJO60147.1"/>
    <property type="molecule type" value="Genomic_DNA"/>
</dbReference>
<dbReference type="InterPro" id="IPR027417">
    <property type="entry name" value="P-loop_NTPase"/>
</dbReference>
<dbReference type="PANTHER" id="PTHR11702">
    <property type="entry name" value="DEVELOPMENTALLY REGULATED GTP-BINDING PROTEIN-RELATED"/>
    <property type="match status" value="1"/>
</dbReference>
<feature type="binding site" evidence="7">
    <location>
        <begin position="283"/>
        <end position="286"/>
    </location>
    <ligand>
        <name>GTP</name>
        <dbReference type="ChEBI" id="CHEBI:37565"/>
    </ligand>
</feature>
<dbReference type="GO" id="GO:0003924">
    <property type="term" value="F:GTPase activity"/>
    <property type="evidence" value="ECO:0007669"/>
    <property type="project" value="UniProtKB-UniRule"/>
</dbReference>
<dbReference type="Pfam" id="PF01018">
    <property type="entry name" value="GTP1_OBG"/>
    <property type="match status" value="1"/>
</dbReference>
<keyword evidence="6 7" id="KW-0342">GTP-binding</keyword>
<dbReference type="FunFam" id="2.70.210.12:FF:000001">
    <property type="entry name" value="GTPase Obg"/>
    <property type="match status" value="1"/>
</dbReference>
<dbReference type="GO" id="GO:0005525">
    <property type="term" value="F:GTP binding"/>
    <property type="evidence" value="ECO:0007669"/>
    <property type="project" value="UniProtKB-UniRule"/>
</dbReference>
<dbReference type="InterPro" id="IPR006073">
    <property type="entry name" value="GTP-bd"/>
</dbReference>
<evidence type="ECO:0000256" key="7">
    <source>
        <dbReference type="HAMAP-Rule" id="MF_01454"/>
    </source>
</evidence>
<dbReference type="PRINTS" id="PR00326">
    <property type="entry name" value="GTP1OBG"/>
</dbReference>
<evidence type="ECO:0000256" key="6">
    <source>
        <dbReference type="ARBA" id="ARBA00023134"/>
    </source>
</evidence>
<dbReference type="CDD" id="cd01898">
    <property type="entry name" value="Obg"/>
    <property type="match status" value="1"/>
</dbReference>
<feature type="binding site" evidence="7">
    <location>
        <begin position="166"/>
        <end position="173"/>
    </location>
    <ligand>
        <name>GTP</name>
        <dbReference type="ChEBI" id="CHEBI:37565"/>
    </ligand>
</feature>
<evidence type="ECO:0000259" key="8">
    <source>
        <dbReference type="PROSITE" id="PS51710"/>
    </source>
</evidence>
<dbReference type="PIRSF" id="PIRSF002401">
    <property type="entry name" value="GTP_bd_Obg/CgtA"/>
    <property type="match status" value="1"/>
</dbReference>
<comment type="subcellular location">
    <subcellularLocation>
        <location evidence="7">Cytoplasm</location>
    </subcellularLocation>
</comment>
<evidence type="ECO:0000256" key="1">
    <source>
        <dbReference type="ARBA" id="ARBA00007699"/>
    </source>
</evidence>
<dbReference type="InterPro" id="IPR014100">
    <property type="entry name" value="GTP-bd_Obg/CgtA"/>
</dbReference>
<organism evidence="10 11">
    <name type="scientific">candidate division WS5 bacterium</name>
    <dbReference type="NCBI Taxonomy" id="2093353"/>
    <lineage>
        <taxon>Bacteria</taxon>
        <taxon>candidate division WS5</taxon>
    </lineage>
</organism>
<dbReference type="InterPro" id="IPR006169">
    <property type="entry name" value="GTP1_OBG_dom"/>
</dbReference>
<dbReference type="PROSITE" id="PS00905">
    <property type="entry name" value="GTP1_OBG"/>
    <property type="match status" value="1"/>
</dbReference>
<protein>
    <recommendedName>
        <fullName evidence="7">GTPase Obg</fullName>
        <ecNumber evidence="7">3.6.5.-</ecNumber>
    </recommendedName>
    <alternativeName>
        <fullName evidence="7">GTP-binding protein Obg</fullName>
    </alternativeName>
</protein>
<name>A0A419DAL3_9BACT</name>
<keyword evidence="7" id="KW-0479">Metal-binding</keyword>
<dbReference type="Pfam" id="PF01926">
    <property type="entry name" value="MMR_HSR1"/>
    <property type="match status" value="1"/>
</dbReference>
<dbReference type="NCBIfam" id="NF008954">
    <property type="entry name" value="PRK12296.1"/>
    <property type="match status" value="1"/>
</dbReference>
<dbReference type="NCBIfam" id="TIGR02729">
    <property type="entry name" value="Obg_CgtA"/>
    <property type="match status" value="1"/>
</dbReference>
<dbReference type="NCBIfam" id="NF008956">
    <property type="entry name" value="PRK12299.1"/>
    <property type="match status" value="1"/>
</dbReference>
<evidence type="ECO:0000256" key="3">
    <source>
        <dbReference type="ARBA" id="ARBA00022741"/>
    </source>
</evidence>
<reference evidence="10 11" key="1">
    <citation type="journal article" date="2017" name="ISME J.">
        <title>Energy and carbon metabolisms in a deep terrestrial subsurface fluid microbial community.</title>
        <authorList>
            <person name="Momper L."/>
            <person name="Jungbluth S.P."/>
            <person name="Lee M.D."/>
            <person name="Amend J.P."/>
        </authorList>
    </citation>
    <scope>NUCLEOTIDE SEQUENCE [LARGE SCALE GENOMIC DNA]</scope>
    <source>
        <strain evidence="10">SURF_29</strain>
    </source>
</reference>
<dbReference type="SUPFAM" id="SSF82051">
    <property type="entry name" value="Obg GTP-binding protein N-terminal domain"/>
    <property type="match status" value="1"/>
</dbReference>